<organism evidence="1">
    <name type="scientific">hydrothermal vent metagenome</name>
    <dbReference type="NCBI Taxonomy" id="652676"/>
    <lineage>
        <taxon>unclassified sequences</taxon>
        <taxon>metagenomes</taxon>
        <taxon>ecological metagenomes</taxon>
    </lineage>
</organism>
<protein>
    <recommendedName>
        <fullName evidence="2">Phophatidylinositol-4-phosphate 5-kinase</fullName>
    </recommendedName>
</protein>
<evidence type="ECO:0000313" key="1">
    <source>
        <dbReference type="EMBL" id="VAV84532.1"/>
    </source>
</evidence>
<dbReference type="PANTHER" id="PTHR33706">
    <property type="entry name" value="MORN VARIANT REPEAT PROTEIN"/>
    <property type="match status" value="1"/>
</dbReference>
<name>A0A3B0QW40_9ZZZZ</name>
<dbReference type="Gene3D" id="3.90.930.1">
    <property type="match status" value="1"/>
</dbReference>
<dbReference type="EMBL" id="UOEB01000161">
    <property type="protein sequence ID" value="VAV84532.1"/>
    <property type="molecule type" value="Genomic_DNA"/>
</dbReference>
<reference evidence="1" key="1">
    <citation type="submission" date="2018-06" db="EMBL/GenBank/DDBJ databases">
        <authorList>
            <person name="Zhirakovskaya E."/>
        </authorList>
    </citation>
    <scope>NUCLEOTIDE SEQUENCE</scope>
</reference>
<dbReference type="AlphaFoldDB" id="A0A3B0QW40"/>
<proteinExistence type="predicted"/>
<accession>A0A3B0QW40</accession>
<dbReference type="SUPFAM" id="SSF82185">
    <property type="entry name" value="Histone H3 K4-specific methyltransferase SET7/9 N-terminal domain"/>
    <property type="match status" value="1"/>
</dbReference>
<dbReference type="PANTHER" id="PTHR33706:SF1">
    <property type="entry name" value="TPR REPEAT PROTEIN"/>
    <property type="match status" value="1"/>
</dbReference>
<sequence>MKQIIVTFLVILVSHVGFAQDINQFDTNGKRHGIWKKNFEGTTQPRYEGEFNHGKEVGLFKFYKLIKKKSVLTATKQFNANDNSAYVTFLSSRGKVISEGKMDGKKYIGTWTYYHKNSNAVMSTETYDNNGLLQGEKLVFYKDGVVAERANYVDGKLQGESDWYSVKGVVLKAFIYDNDELHGVAKYYDSKAQLLAEGHYKRGKKVGVWKYYENGELTREKDFSAIVKGSKKQ</sequence>
<evidence type="ECO:0008006" key="2">
    <source>
        <dbReference type="Google" id="ProtNLM"/>
    </source>
</evidence>
<gene>
    <name evidence="1" type="ORF">MNBD_BACTEROID02-1604</name>
</gene>